<protein>
    <submittedName>
        <fullName evidence="5">Glucan endo-1 3-beta-glucosidase 2</fullName>
    </submittedName>
</protein>
<gene>
    <name evidence="5" type="ORF">PHJA_002270200</name>
</gene>
<dbReference type="OrthoDB" id="941679at2759"/>
<keyword evidence="6" id="KW-1185">Reference proteome</keyword>
<evidence type="ECO:0000313" key="6">
    <source>
        <dbReference type="Proteomes" id="UP000653305"/>
    </source>
</evidence>
<dbReference type="Proteomes" id="UP000653305">
    <property type="component" value="Unassembled WGS sequence"/>
</dbReference>
<dbReference type="Pfam" id="PF00332">
    <property type="entry name" value="Glyco_hydro_17"/>
    <property type="match status" value="1"/>
</dbReference>
<dbReference type="Gene3D" id="3.20.20.80">
    <property type="entry name" value="Glycosidases"/>
    <property type="match status" value="1"/>
</dbReference>
<dbReference type="GO" id="GO:0005975">
    <property type="term" value="P:carbohydrate metabolic process"/>
    <property type="evidence" value="ECO:0007669"/>
    <property type="project" value="InterPro"/>
</dbReference>
<reference evidence="5" key="1">
    <citation type="submission" date="2020-07" db="EMBL/GenBank/DDBJ databases">
        <title>Ethylene signaling mediates host invasion by parasitic plants.</title>
        <authorList>
            <person name="Yoshida S."/>
        </authorList>
    </citation>
    <scope>NUCLEOTIDE SEQUENCE</scope>
    <source>
        <strain evidence="5">Okayama</strain>
    </source>
</reference>
<keyword evidence="2" id="KW-0378">Hydrolase</keyword>
<evidence type="ECO:0000313" key="5">
    <source>
        <dbReference type="EMBL" id="GFQ01263.1"/>
    </source>
</evidence>
<organism evidence="5 6">
    <name type="scientific">Phtheirospermum japonicum</name>
    <dbReference type="NCBI Taxonomy" id="374723"/>
    <lineage>
        <taxon>Eukaryota</taxon>
        <taxon>Viridiplantae</taxon>
        <taxon>Streptophyta</taxon>
        <taxon>Embryophyta</taxon>
        <taxon>Tracheophyta</taxon>
        <taxon>Spermatophyta</taxon>
        <taxon>Magnoliopsida</taxon>
        <taxon>eudicotyledons</taxon>
        <taxon>Gunneridae</taxon>
        <taxon>Pentapetalae</taxon>
        <taxon>asterids</taxon>
        <taxon>lamiids</taxon>
        <taxon>Lamiales</taxon>
        <taxon>Orobanchaceae</taxon>
        <taxon>Orobanchaceae incertae sedis</taxon>
        <taxon>Phtheirospermum</taxon>
    </lineage>
</organism>
<dbReference type="InterPro" id="IPR000490">
    <property type="entry name" value="Glyco_hydro_17"/>
</dbReference>
<evidence type="ECO:0000256" key="1">
    <source>
        <dbReference type="ARBA" id="ARBA00008773"/>
    </source>
</evidence>
<dbReference type="EMBL" id="BMAC01000669">
    <property type="protein sequence ID" value="GFQ01263.1"/>
    <property type="molecule type" value="Genomic_DNA"/>
</dbReference>
<dbReference type="InterPro" id="IPR017853">
    <property type="entry name" value="GH"/>
</dbReference>
<dbReference type="AlphaFoldDB" id="A0A830CST2"/>
<dbReference type="PANTHER" id="PTHR32227">
    <property type="entry name" value="GLUCAN ENDO-1,3-BETA-GLUCOSIDASE BG1-RELATED-RELATED"/>
    <property type="match status" value="1"/>
</dbReference>
<keyword evidence="3" id="KW-0326">Glycosidase</keyword>
<sequence>MLLHYTNVFDAAYVAMADLNVTNVPILVTELDWPSEGYSNEPDATTDNTNTYNSNLIRHVLNKTGTPKHPGIAVSTYIYELYNEDTKSGPFSEKNWGLFDPNGNPVYILHLTDSGLVLANDTMNQTYCMVKSGADAKMLQAALDWDCVPGKVDCSPLL</sequence>
<dbReference type="GO" id="GO:0004553">
    <property type="term" value="F:hydrolase activity, hydrolyzing O-glycosyl compounds"/>
    <property type="evidence" value="ECO:0007669"/>
    <property type="project" value="InterPro"/>
</dbReference>
<comment type="similarity">
    <text evidence="1 4">Belongs to the glycosyl hydrolase 17 family.</text>
</comment>
<proteinExistence type="inferred from homology"/>
<comment type="caution">
    <text evidence="5">The sequence shown here is derived from an EMBL/GenBank/DDBJ whole genome shotgun (WGS) entry which is preliminary data.</text>
</comment>
<name>A0A830CST2_9LAMI</name>
<accession>A0A830CST2</accession>
<dbReference type="InterPro" id="IPR044965">
    <property type="entry name" value="Glyco_hydro_17_plant"/>
</dbReference>
<evidence type="ECO:0000256" key="2">
    <source>
        <dbReference type="ARBA" id="ARBA00022801"/>
    </source>
</evidence>
<dbReference type="SUPFAM" id="SSF51445">
    <property type="entry name" value="(Trans)glycosidases"/>
    <property type="match status" value="1"/>
</dbReference>
<evidence type="ECO:0000256" key="4">
    <source>
        <dbReference type="RuleBase" id="RU004335"/>
    </source>
</evidence>
<evidence type="ECO:0000256" key="3">
    <source>
        <dbReference type="ARBA" id="ARBA00023295"/>
    </source>
</evidence>